<protein>
    <submittedName>
        <fullName evidence="1">Uncharacterized protein</fullName>
    </submittedName>
</protein>
<gene>
    <name evidence="1" type="ORF">S01H1_65568</name>
</gene>
<comment type="caution">
    <text evidence="1">The sequence shown here is derived from an EMBL/GenBank/DDBJ whole genome shotgun (WGS) entry which is preliminary data.</text>
</comment>
<proteinExistence type="predicted"/>
<dbReference type="EMBL" id="BARS01043293">
    <property type="protein sequence ID" value="GAG38106.1"/>
    <property type="molecule type" value="Genomic_DNA"/>
</dbReference>
<dbReference type="AlphaFoldDB" id="X0YN21"/>
<reference evidence="1" key="1">
    <citation type="journal article" date="2014" name="Front. Microbiol.">
        <title>High frequency of phylogenetically diverse reductive dehalogenase-homologous genes in deep subseafloor sedimentary metagenomes.</title>
        <authorList>
            <person name="Kawai M."/>
            <person name="Futagami T."/>
            <person name="Toyoda A."/>
            <person name="Takaki Y."/>
            <person name="Nishi S."/>
            <person name="Hori S."/>
            <person name="Arai W."/>
            <person name="Tsubouchi T."/>
            <person name="Morono Y."/>
            <person name="Uchiyama I."/>
            <person name="Ito T."/>
            <person name="Fujiyama A."/>
            <person name="Inagaki F."/>
            <person name="Takami H."/>
        </authorList>
    </citation>
    <scope>NUCLEOTIDE SEQUENCE</scope>
    <source>
        <strain evidence="1">Expedition CK06-06</strain>
    </source>
</reference>
<feature type="non-terminal residue" evidence="1">
    <location>
        <position position="1"/>
    </location>
</feature>
<sequence length="47" mass="5257">DFSGSHLFQIRVGKGIMSRRAIEKNRGASLPNFWGDPNADLELIKIT</sequence>
<name>X0YN21_9ZZZZ</name>
<accession>X0YN21</accession>
<organism evidence="1">
    <name type="scientific">marine sediment metagenome</name>
    <dbReference type="NCBI Taxonomy" id="412755"/>
    <lineage>
        <taxon>unclassified sequences</taxon>
        <taxon>metagenomes</taxon>
        <taxon>ecological metagenomes</taxon>
    </lineage>
</organism>
<evidence type="ECO:0000313" key="1">
    <source>
        <dbReference type="EMBL" id="GAG38106.1"/>
    </source>
</evidence>